<keyword evidence="5" id="KW-1185">Reference proteome</keyword>
<evidence type="ECO:0000313" key="4">
    <source>
        <dbReference type="EMBL" id="WNQ13256.1"/>
    </source>
</evidence>
<dbReference type="Pfam" id="PF02894">
    <property type="entry name" value="GFO_IDH_MocA_C"/>
    <property type="match status" value="1"/>
</dbReference>
<dbReference type="Pfam" id="PF01408">
    <property type="entry name" value="GFO_IDH_MocA"/>
    <property type="match status" value="1"/>
</dbReference>
<dbReference type="InterPro" id="IPR036291">
    <property type="entry name" value="NAD(P)-bd_dom_sf"/>
</dbReference>
<dbReference type="InterPro" id="IPR004104">
    <property type="entry name" value="Gfo/Idh/MocA-like_OxRdtase_C"/>
</dbReference>
<dbReference type="AlphaFoldDB" id="A0AA96RH75"/>
<evidence type="ECO:0000259" key="2">
    <source>
        <dbReference type="Pfam" id="PF01408"/>
    </source>
</evidence>
<comment type="similarity">
    <text evidence="1">Belongs to the Gfo/Idh/MocA family.</text>
</comment>
<feature type="domain" description="Gfo/Idh/MocA-like oxidoreductase N-terminal" evidence="2">
    <location>
        <begin position="5"/>
        <end position="122"/>
    </location>
</feature>
<evidence type="ECO:0000313" key="5">
    <source>
        <dbReference type="Proteomes" id="UP001305702"/>
    </source>
</evidence>
<name>A0AA96RH75_9BACL</name>
<organism evidence="4 5">
    <name type="scientific">Paenibacillus aurantius</name>
    <dbReference type="NCBI Taxonomy" id="2918900"/>
    <lineage>
        <taxon>Bacteria</taxon>
        <taxon>Bacillati</taxon>
        <taxon>Bacillota</taxon>
        <taxon>Bacilli</taxon>
        <taxon>Bacillales</taxon>
        <taxon>Paenibacillaceae</taxon>
        <taxon>Paenibacillus</taxon>
    </lineage>
</organism>
<dbReference type="Gene3D" id="3.40.50.720">
    <property type="entry name" value="NAD(P)-binding Rossmann-like Domain"/>
    <property type="match status" value="1"/>
</dbReference>
<dbReference type="Gene3D" id="3.30.360.10">
    <property type="entry name" value="Dihydrodipicolinate Reductase, domain 2"/>
    <property type="match status" value="1"/>
</dbReference>
<dbReference type="PANTHER" id="PTHR43377:SF1">
    <property type="entry name" value="BILIVERDIN REDUCTASE A"/>
    <property type="match status" value="1"/>
</dbReference>
<dbReference type="InterPro" id="IPR000683">
    <property type="entry name" value="Gfo/Idh/MocA-like_OxRdtase_N"/>
</dbReference>
<feature type="domain" description="Gfo/Idh/MocA-like oxidoreductase C-terminal" evidence="3">
    <location>
        <begin position="134"/>
        <end position="361"/>
    </location>
</feature>
<dbReference type="KEGG" id="paun:MJA45_09595"/>
<reference evidence="4 5" key="1">
    <citation type="submission" date="2022-02" db="EMBL/GenBank/DDBJ databases">
        <title>Paenibacillus sp. MBLB1776 Whole Genome Shotgun Sequencing.</title>
        <authorList>
            <person name="Hwang C.Y."/>
            <person name="Cho E.-S."/>
            <person name="Seo M.-J."/>
        </authorList>
    </citation>
    <scope>NUCLEOTIDE SEQUENCE [LARGE SCALE GENOMIC DNA]</scope>
    <source>
        <strain evidence="4 5">MBLB1776</strain>
    </source>
</reference>
<dbReference type="Proteomes" id="UP001305702">
    <property type="component" value="Chromosome"/>
</dbReference>
<evidence type="ECO:0000259" key="3">
    <source>
        <dbReference type="Pfam" id="PF02894"/>
    </source>
</evidence>
<gene>
    <name evidence="4" type="ORF">MJA45_09595</name>
</gene>
<dbReference type="PANTHER" id="PTHR43377">
    <property type="entry name" value="BILIVERDIN REDUCTASE A"/>
    <property type="match status" value="1"/>
</dbReference>
<accession>A0AA96RH75</accession>
<dbReference type="SUPFAM" id="SSF51735">
    <property type="entry name" value="NAD(P)-binding Rossmann-fold domains"/>
    <property type="match status" value="1"/>
</dbReference>
<evidence type="ECO:0000256" key="1">
    <source>
        <dbReference type="ARBA" id="ARBA00010928"/>
    </source>
</evidence>
<sequence>MEKIGFGVVGCGFFGGEFARILQEMEEAKVTAVLGGSGPSAREVAEQVGCELEEGLEKLVSRSDVHAVVVASPNHRHKEAVLAAAHHGKHVFCEKPAALSLEDAREMVLACREAKVQLMVGHILHFFRGIEQVKSWIRSGAIGRPLVCHAERTGWEQKQEGVSWKKRQDEAGGHLFHHIHELDLVVALMGTVSSVGMMAGNLAHTGEGFGDEDDVLLVSLSFAGGGFGTLQYGSGFQWGEHYIKINGSEGAIKIDFRNSVVEWRAGGVTQAVIGLHGDPDEDAERVRLYRMLDGGVIYGDPQKRPPAFLRTPMRREMQAFCRAIQGKPMQEDKKLLFDGTAALRSVAAASAALQARDRQQIVRLDSVLKDLP</sequence>
<dbReference type="SUPFAM" id="SSF55347">
    <property type="entry name" value="Glyceraldehyde-3-phosphate dehydrogenase-like, C-terminal domain"/>
    <property type="match status" value="1"/>
</dbReference>
<dbReference type="RefSeq" id="WP_315607036.1">
    <property type="nucleotide sequence ID" value="NZ_CP130318.1"/>
</dbReference>
<dbReference type="GO" id="GO:0000166">
    <property type="term" value="F:nucleotide binding"/>
    <property type="evidence" value="ECO:0007669"/>
    <property type="project" value="InterPro"/>
</dbReference>
<dbReference type="InterPro" id="IPR051450">
    <property type="entry name" value="Gfo/Idh/MocA_Oxidoreductases"/>
</dbReference>
<protein>
    <submittedName>
        <fullName evidence="4">Gfo/Idh/MocA family oxidoreductase</fullName>
    </submittedName>
</protein>
<dbReference type="EMBL" id="CP130318">
    <property type="protein sequence ID" value="WNQ13256.1"/>
    <property type="molecule type" value="Genomic_DNA"/>
</dbReference>
<proteinExistence type="inferred from homology"/>